<comment type="pathway">
    <text evidence="2">Cofactor biosynthesis; ubiquinone biosynthesis.</text>
</comment>
<dbReference type="InterPro" id="IPR051205">
    <property type="entry name" value="UbiH/COQ6_monooxygenase"/>
</dbReference>
<dbReference type="InterPro" id="IPR036188">
    <property type="entry name" value="FAD/NAD-bd_sf"/>
</dbReference>
<comment type="cofactor">
    <cofactor evidence="1">
        <name>FAD</name>
        <dbReference type="ChEBI" id="CHEBI:57692"/>
    </cofactor>
</comment>
<dbReference type="EMBL" id="APKE01000004">
    <property type="protein sequence ID" value="KAF0677386.1"/>
    <property type="molecule type" value="Genomic_DNA"/>
</dbReference>
<dbReference type="NCBIfam" id="TIGR01988">
    <property type="entry name" value="Ubi-OHases"/>
    <property type="match status" value="1"/>
</dbReference>
<reference evidence="9" key="1">
    <citation type="submission" date="2013-03" db="EMBL/GenBank/DDBJ databases">
        <title>Genome Sequence of the Profundibacterium mesophilum strain KAUST100406-0324T from Red Sea, a novel genus in the family Rhodobacteraceae.</title>
        <authorList>
            <person name="Essack M."/>
            <person name="Alam I."/>
            <person name="Lafi F."/>
            <person name="Alawi W."/>
            <person name="Kamanu F."/>
            <person name="Al-Suwailem A."/>
            <person name="Lee O.O."/>
            <person name="Xu Y."/>
            <person name="Bajic V."/>
            <person name="Qian P.-Y."/>
            <person name="Archer J."/>
        </authorList>
    </citation>
    <scope>NUCLEOTIDE SEQUENCE</scope>
    <source>
        <strain evidence="9">KAUST100406-0324</strain>
    </source>
</reference>
<dbReference type="GO" id="GO:0006744">
    <property type="term" value="P:ubiquinone biosynthetic process"/>
    <property type="evidence" value="ECO:0007669"/>
    <property type="project" value="InterPro"/>
</dbReference>
<keyword evidence="5" id="KW-0274">FAD</keyword>
<comment type="caution">
    <text evidence="9">The sequence shown here is derived from an EMBL/GenBank/DDBJ whole genome shotgun (WGS) entry which is preliminary data.</text>
</comment>
<protein>
    <submittedName>
        <fullName evidence="9">2-octaprenyl-6-methoxyphenol hydroxylase</fullName>
        <ecNumber evidence="9">1.14.13.-</ecNumber>
    </submittedName>
</protein>
<evidence type="ECO:0000256" key="4">
    <source>
        <dbReference type="ARBA" id="ARBA00022630"/>
    </source>
</evidence>
<proteinExistence type="inferred from homology"/>
<gene>
    <name evidence="9" type="primary">ubiH</name>
    <name evidence="9" type="ORF">PMES_00298</name>
</gene>
<dbReference type="GO" id="GO:0016705">
    <property type="term" value="F:oxidoreductase activity, acting on paired donors, with incorporation or reduction of molecular oxygen"/>
    <property type="evidence" value="ECO:0007669"/>
    <property type="project" value="InterPro"/>
</dbReference>
<feature type="domain" description="FAD-binding" evidence="8">
    <location>
        <begin position="6"/>
        <end position="346"/>
    </location>
</feature>
<dbReference type="PANTHER" id="PTHR43876">
    <property type="entry name" value="UBIQUINONE BIOSYNTHESIS MONOOXYGENASE COQ6, MITOCHONDRIAL"/>
    <property type="match status" value="1"/>
</dbReference>
<keyword evidence="7" id="KW-0503">Monooxygenase</keyword>
<evidence type="ECO:0000256" key="7">
    <source>
        <dbReference type="ARBA" id="ARBA00023033"/>
    </source>
</evidence>
<dbReference type="AlphaFoldDB" id="A0A921TEK0"/>
<dbReference type="Pfam" id="PF01494">
    <property type="entry name" value="FAD_binding_3"/>
    <property type="match status" value="1"/>
</dbReference>
<evidence type="ECO:0000256" key="1">
    <source>
        <dbReference type="ARBA" id="ARBA00001974"/>
    </source>
</evidence>
<evidence type="ECO:0000256" key="3">
    <source>
        <dbReference type="ARBA" id="ARBA00005349"/>
    </source>
</evidence>
<dbReference type="GO" id="GO:0071949">
    <property type="term" value="F:FAD binding"/>
    <property type="evidence" value="ECO:0007669"/>
    <property type="project" value="InterPro"/>
</dbReference>
<dbReference type="EC" id="1.14.13.-" evidence="9"/>
<keyword evidence="10" id="KW-1185">Reference proteome</keyword>
<dbReference type="SUPFAM" id="SSF51905">
    <property type="entry name" value="FAD/NAD(P)-binding domain"/>
    <property type="match status" value="1"/>
</dbReference>
<name>A0A921TEK0_9RHOB</name>
<organism evidence="9 10">
    <name type="scientific">Profundibacterium mesophilum KAUST100406-0324</name>
    <dbReference type="NCBI Taxonomy" id="1037889"/>
    <lineage>
        <taxon>Bacteria</taxon>
        <taxon>Pseudomonadati</taxon>
        <taxon>Pseudomonadota</taxon>
        <taxon>Alphaproteobacteria</taxon>
        <taxon>Rhodobacterales</taxon>
        <taxon>Roseobacteraceae</taxon>
        <taxon>Profundibacterium</taxon>
    </lineage>
</organism>
<evidence type="ECO:0000256" key="2">
    <source>
        <dbReference type="ARBA" id="ARBA00004749"/>
    </source>
</evidence>
<evidence type="ECO:0000259" key="8">
    <source>
        <dbReference type="Pfam" id="PF01494"/>
    </source>
</evidence>
<dbReference type="OrthoDB" id="9796623at2"/>
<dbReference type="RefSeq" id="WP_159963761.1">
    <property type="nucleotide sequence ID" value="NZ_APKE01000004.1"/>
</dbReference>
<dbReference type="PANTHER" id="PTHR43876:SF7">
    <property type="entry name" value="UBIQUINONE BIOSYNTHESIS MONOOXYGENASE COQ6, MITOCHONDRIAL"/>
    <property type="match status" value="1"/>
</dbReference>
<sequence>MSRQKFDIVISGAGIAGLTAAAGLAARGFEVCVLDPAPPPTTNDAPGSDLRSTAYLAPARALLDATGLWQALAPHATPLDALELCDTAGWPPMLRDTRRFAARELGLDCFGWNVPNWRARALLAAHLSEQDGVDLRFGRSFAAMTTREGMAILRLDDGTRIETRLLIGADGRASAVREAAGIDVTQRRYGQKALAFAVTHERAHENVSREIYNSGGAFTTVPLPDHEGRPASAIVWMNDGRRAIELRDMSPEALSEALALRSMNLLGPMRAITAIASWPVITQTARRLTFQRGLLMAEAAHVLPPIGAQGLNTSLRDVDCLLDLLEPGADPGARSLLDAYAARRQRDTALRAAAIDLFNRVCQSRIDAVQELRLAGLRCAHDAAPLRRGLMRAGLGAGSDGTRD</sequence>
<evidence type="ECO:0000313" key="9">
    <source>
        <dbReference type="EMBL" id="KAF0677386.1"/>
    </source>
</evidence>
<dbReference type="Proteomes" id="UP000698242">
    <property type="component" value="Unassembled WGS sequence"/>
</dbReference>
<keyword evidence="4" id="KW-0285">Flavoprotein</keyword>
<dbReference type="PRINTS" id="PR00420">
    <property type="entry name" value="RNGMNOXGNASE"/>
</dbReference>
<dbReference type="InterPro" id="IPR002938">
    <property type="entry name" value="FAD-bd"/>
</dbReference>
<comment type="similarity">
    <text evidence="3">Belongs to the UbiH/COQ6 family.</text>
</comment>
<dbReference type="InterPro" id="IPR010971">
    <property type="entry name" value="UbiH/COQ6"/>
</dbReference>
<accession>A0A921TEK0</accession>
<dbReference type="GO" id="GO:0004497">
    <property type="term" value="F:monooxygenase activity"/>
    <property type="evidence" value="ECO:0007669"/>
    <property type="project" value="UniProtKB-KW"/>
</dbReference>
<evidence type="ECO:0000256" key="5">
    <source>
        <dbReference type="ARBA" id="ARBA00022827"/>
    </source>
</evidence>
<evidence type="ECO:0000313" key="10">
    <source>
        <dbReference type="Proteomes" id="UP000698242"/>
    </source>
</evidence>
<evidence type="ECO:0000256" key="6">
    <source>
        <dbReference type="ARBA" id="ARBA00023002"/>
    </source>
</evidence>
<keyword evidence="6 9" id="KW-0560">Oxidoreductase</keyword>
<dbReference type="Gene3D" id="3.50.50.60">
    <property type="entry name" value="FAD/NAD(P)-binding domain"/>
    <property type="match status" value="2"/>
</dbReference>